<proteinExistence type="predicted"/>
<evidence type="ECO:0000313" key="3">
    <source>
        <dbReference type="Proteomes" id="UP000007519"/>
    </source>
</evidence>
<keyword evidence="3" id="KW-1185">Reference proteome</keyword>
<accession>H6L062</accession>
<organism evidence="2 3">
    <name type="scientific">Saprospira grandis (strain Lewin)</name>
    <dbReference type="NCBI Taxonomy" id="984262"/>
    <lineage>
        <taxon>Bacteria</taxon>
        <taxon>Pseudomonadati</taxon>
        <taxon>Bacteroidota</taxon>
        <taxon>Saprospiria</taxon>
        <taxon>Saprospirales</taxon>
        <taxon>Saprospiraceae</taxon>
        <taxon>Saprospira</taxon>
    </lineage>
</organism>
<feature type="region of interest" description="Disordered" evidence="1">
    <location>
        <begin position="1"/>
        <end position="23"/>
    </location>
</feature>
<dbReference type="AlphaFoldDB" id="H6L062"/>
<dbReference type="eggNOG" id="ENOG502ZN3J">
    <property type="taxonomic scope" value="Bacteria"/>
</dbReference>
<protein>
    <submittedName>
        <fullName evidence="2">Uncharacterized protein</fullName>
    </submittedName>
</protein>
<name>H6L062_SAPGL</name>
<dbReference type="KEGG" id="sgn:SGRA_3502"/>
<dbReference type="HOGENOM" id="CLU_1266151_0_0_10"/>
<dbReference type="STRING" id="984262.SGRA_3502"/>
<evidence type="ECO:0000313" key="2">
    <source>
        <dbReference type="EMBL" id="AFC26226.1"/>
    </source>
</evidence>
<gene>
    <name evidence="2" type="ordered locus">SGRA_3502</name>
</gene>
<sequence length="218" mass="24833">MFLWGCENSPLKDTKSASSLDEEQRLPKELEENMLKVGELIPLSEKDYADSIVYREGIRLKEYAYIIESTVLKDSVLDDQDFIPPVVGQRAIIMYKDSVLGIKYSPSIMKEVELKTGKGLMLDAVIHVIGIFPGEKGTLFYASGGGTRLCRDCNQLRLIYSLEGEEIYCLYQGPYEDTAIIRKGNYEAIIDSYQVDNNYERDDVYLNKIFDIPLVDLK</sequence>
<dbReference type="Proteomes" id="UP000007519">
    <property type="component" value="Chromosome"/>
</dbReference>
<dbReference type="EMBL" id="CP002831">
    <property type="protein sequence ID" value="AFC26226.1"/>
    <property type="molecule type" value="Genomic_DNA"/>
</dbReference>
<reference evidence="2 3" key="1">
    <citation type="journal article" date="2012" name="Stand. Genomic Sci.">
        <title>Complete genome sequencing and analysis of Saprospira grandis str. Lewin, a predatory marine bacterium.</title>
        <authorList>
            <person name="Saw J.H."/>
            <person name="Yuryev A."/>
            <person name="Kanbe M."/>
            <person name="Hou S."/>
            <person name="Young A.G."/>
            <person name="Aizawa S."/>
            <person name="Alam M."/>
        </authorList>
    </citation>
    <scope>NUCLEOTIDE SEQUENCE [LARGE SCALE GENOMIC DNA]</scope>
    <source>
        <strain evidence="2 3">Lewin</strain>
    </source>
</reference>
<evidence type="ECO:0000256" key="1">
    <source>
        <dbReference type="SAM" id="MobiDB-lite"/>
    </source>
</evidence>